<evidence type="ECO:0000313" key="2">
    <source>
        <dbReference type="Proteomes" id="UP001341840"/>
    </source>
</evidence>
<proteinExistence type="predicted"/>
<sequence length="100" mass="11621">MRHKPIKTRHARERYPYPYKAILSALANRDVDPSVGPPHSPSLTGLLLMRHKPIKTRHAREMYPHPYKACFVPLSNRCGILHSTPNGAQRPRWHSIRNRL</sequence>
<dbReference type="EMBL" id="JASCZI010000192">
    <property type="protein sequence ID" value="MED6109900.1"/>
    <property type="molecule type" value="Genomic_DNA"/>
</dbReference>
<organism evidence="1 2">
    <name type="scientific">Stylosanthes scabra</name>
    <dbReference type="NCBI Taxonomy" id="79078"/>
    <lineage>
        <taxon>Eukaryota</taxon>
        <taxon>Viridiplantae</taxon>
        <taxon>Streptophyta</taxon>
        <taxon>Embryophyta</taxon>
        <taxon>Tracheophyta</taxon>
        <taxon>Spermatophyta</taxon>
        <taxon>Magnoliopsida</taxon>
        <taxon>eudicotyledons</taxon>
        <taxon>Gunneridae</taxon>
        <taxon>Pentapetalae</taxon>
        <taxon>rosids</taxon>
        <taxon>fabids</taxon>
        <taxon>Fabales</taxon>
        <taxon>Fabaceae</taxon>
        <taxon>Papilionoideae</taxon>
        <taxon>50 kb inversion clade</taxon>
        <taxon>dalbergioids sensu lato</taxon>
        <taxon>Dalbergieae</taxon>
        <taxon>Pterocarpus clade</taxon>
        <taxon>Stylosanthes</taxon>
    </lineage>
</organism>
<accession>A0ABU6QDB0</accession>
<protein>
    <submittedName>
        <fullName evidence="1">Uncharacterized protein</fullName>
    </submittedName>
</protein>
<keyword evidence="2" id="KW-1185">Reference proteome</keyword>
<dbReference type="Proteomes" id="UP001341840">
    <property type="component" value="Unassembled WGS sequence"/>
</dbReference>
<reference evidence="1 2" key="1">
    <citation type="journal article" date="2023" name="Plants (Basel)">
        <title>Bridging the Gap: Combining Genomics and Transcriptomics Approaches to Understand Stylosanthes scabra, an Orphan Legume from the Brazilian Caatinga.</title>
        <authorList>
            <person name="Ferreira-Neto J.R.C."/>
            <person name="da Silva M.D."/>
            <person name="Binneck E."/>
            <person name="de Melo N.F."/>
            <person name="da Silva R.H."/>
            <person name="de Melo A.L.T.M."/>
            <person name="Pandolfi V."/>
            <person name="Bustamante F.O."/>
            <person name="Brasileiro-Vidal A.C."/>
            <person name="Benko-Iseppon A.M."/>
        </authorList>
    </citation>
    <scope>NUCLEOTIDE SEQUENCE [LARGE SCALE GENOMIC DNA]</scope>
    <source>
        <tissue evidence="1">Leaves</tissue>
    </source>
</reference>
<evidence type="ECO:0000313" key="1">
    <source>
        <dbReference type="EMBL" id="MED6109900.1"/>
    </source>
</evidence>
<gene>
    <name evidence="1" type="ORF">PIB30_037815</name>
</gene>
<name>A0ABU6QDB0_9FABA</name>
<comment type="caution">
    <text evidence="1">The sequence shown here is derived from an EMBL/GenBank/DDBJ whole genome shotgun (WGS) entry which is preliminary data.</text>
</comment>